<evidence type="ECO:0000256" key="1">
    <source>
        <dbReference type="RuleBase" id="RU361155"/>
    </source>
</evidence>
<evidence type="ECO:0000313" key="4">
    <source>
        <dbReference type="Proteomes" id="UP000335636"/>
    </source>
</evidence>
<protein>
    <recommendedName>
        <fullName evidence="1">Sulfotransferase</fullName>
        <ecNumber evidence="1">2.8.2.-</ecNumber>
    </recommendedName>
</protein>
<comment type="similarity">
    <text evidence="1">Belongs to the sulfotransferase 1 family.</text>
</comment>
<evidence type="ECO:0000313" key="3">
    <source>
        <dbReference type="EMBL" id="VTJ78849.1"/>
    </source>
</evidence>
<dbReference type="Gene3D" id="3.40.50.300">
    <property type="entry name" value="P-loop containing nucleotide triphosphate hydrolases"/>
    <property type="match status" value="1"/>
</dbReference>
<name>A0A5E4CCG2_MARMO</name>
<accession>A0A5E4CCG2</accession>
<dbReference type="InterPro" id="IPR027417">
    <property type="entry name" value="P-loop_NTPase"/>
</dbReference>
<proteinExistence type="inferred from homology"/>
<dbReference type="AlphaFoldDB" id="A0A5E4CCG2"/>
<reference evidence="3" key="1">
    <citation type="submission" date="2019-04" db="EMBL/GenBank/DDBJ databases">
        <authorList>
            <person name="Alioto T."/>
            <person name="Alioto T."/>
        </authorList>
    </citation>
    <scope>NUCLEOTIDE SEQUENCE [LARGE SCALE GENOMIC DNA]</scope>
</reference>
<dbReference type="SUPFAM" id="SSF52540">
    <property type="entry name" value="P-loop containing nucleoside triphosphate hydrolases"/>
    <property type="match status" value="1"/>
</dbReference>
<dbReference type="InterPro" id="IPR000863">
    <property type="entry name" value="Sulfotransferase_dom"/>
</dbReference>
<evidence type="ECO:0000259" key="2">
    <source>
        <dbReference type="Pfam" id="PF00685"/>
    </source>
</evidence>
<feature type="domain" description="Sulfotransferase" evidence="2">
    <location>
        <begin position="1"/>
        <end position="62"/>
    </location>
</feature>
<dbReference type="Proteomes" id="UP000335636">
    <property type="component" value="Unassembled WGS sequence"/>
</dbReference>
<dbReference type="EC" id="2.8.2.-" evidence="1"/>
<gene>
    <name evidence="3" type="ORF">MONAX_5E018726</name>
</gene>
<dbReference type="GO" id="GO:0008146">
    <property type="term" value="F:sulfotransferase activity"/>
    <property type="evidence" value="ECO:0007669"/>
    <property type="project" value="InterPro"/>
</dbReference>
<comment type="caution">
    <text evidence="3">The sequence shown here is derived from an EMBL/GenBank/DDBJ whole genome shotgun (WGS) entry which is preliminary data.</text>
</comment>
<sequence>DLRSAVLKICRFLEKQLSEEVVDTVVNQATFQNMKTNPQANYHDIIKYEIGTRSDKGHFLRK</sequence>
<keyword evidence="1" id="KW-0808">Transferase</keyword>
<dbReference type="Pfam" id="PF00685">
    <property type="entry name" value="Sulfotransfer_1"/>
    <property type="match status" value="1"/>
</dbReference>
<feature type="non-terminal residue" evidence="3">
    <location>
        <position position="1"/>
    </location>
</feature>
<keyword evidence="4" id="KW-1185">Reference proteome</keyword>
<organism evidence="3 4">
    <name type="scientific">Marmota monax</name>
    <name type="common">Woodchuck</name>
    <dbReference type="NCBI Taxonomy" id="9995"/>
    <lineage>
        <taxon>Eukaryota</taxon>
        <taxon>Metazoa</taxon>
        <taxon>Chordata</taxon>
        <taxon>Craniata</taxon>
        <taxon>Vertebrata</taxon>
        <taxon>Euteleostomi</taxon>
        <taxon>Mammalia</taxon>
        <taxon>Eutheria</taxon>
        <taxon>Euarchontoglires</taxon>
        <taxon>Glires</taxon>
        <taxon>Rodentia</taxon>
        <taxon>Sciuromorpha</taxon>
        <taxon>Sciuridae</taxon>
        <taxon>Xerinae</taxon>
        <taxon>Marmotini</taxon>
        <taxon>Marmota</taxon>
    </lineage>
</organism>
<dbReference type="EMBL" id="CABDUW010001127">
    <property type="protein sequence ID" value="VTJ78849.1"/>
    <property type="molecule type" value="Genomic_DNA"/>
</dbReference>
<feature type="non-terminal residue" evidence="3">
    <location>
        <position position="62"/>
    </location>
</feature>